<keyword evidence="2" id="KW-1185">Reference proteome</keyword>
<reference evidence="1 2" key="1">
    <citation type="submission" date="2017-05" db="EMBL/GenBank/DDBJ databases">
        <title>Genome Analysis of Maritalea myrionectae HL2708#5.</title>
        <authorList>
            <consortium name="Cotde Inc.-PKNU"/>
            <person name="Jang D."/>
            <person name="Oh H.-M."/>
        </authorList>
    </citation>
    <scope>NUCLEOTIDE SEQUENCE [LARGE SCALE GENOMIC DNA]</scope>
    <source>
        <strain evidence="1 2">HL2708#5</strain>
    </source>
</reference>
<proteinExistence type="predicted"/>
<evidence type="ECO:0000313" key="2">
    <source>
        <dbReference type="Proteomes" id="UP000258927"/>
    </source>
</evidence>
<dbReference type="Proteomes" id="UP000258927">
    <property type="component" value="Chromosome"/>
</dbReference>
<dbReference type="AlphaFoldDB" id="A0A2R4MCA0"/>
<evidence type="ECO:0008006" key="3">
    <source>
        <dbReference type="Google" id="ProtNLM"/>
    </source>
</evidence>
<gene>
    <name evidence="1" type="ORF">MXMO3_01033</name>
</gene>
<dbReference type="STRING" id="1122213.GCA_000423365_01763"/>
<dbReference type="InterPro" id="IPR012550">
    <property type="entry name" value="DUF1706"/>
</dbReference>
<dbReference type="PANTHER" id="PTHR40658:SF4">
    <property type="entry name" value="HYPOTHETICAL CYTOSOLIC PROTEIN"/>
    <property type="match status" value="1"/>
</dbReference>
<dbReference type="SUPFAM" id="SSF109854">
    <property type="entry name" value="DinB/YfiT-like putative metalloenzymes"/>
    <property type="match status" value="1"/>
</dbReference>
<sequence>MPAATNKDDLIAVTDKEYGKLEKLLETIDADFALKKDDDDTSIKDVIGHRAHWIELFLGWYNDGMAGKEVFFPAKGYKWSELKRYNGNLREQQANLSWDDVVQMLEQNHKKIRKFMEDHSDKELYGGPMKGANNDWTPGRWAEAAGPSHYRSAAKYLRARIRAQKK</sequence>
<accession>A0A2R4MCA0</accession>
<protein>
    <recommendedName>
        <fullName evidence="3">DinB-like domain-containing protein</fullName>
    </recommendedName>
</protein>
<dbReference type="EMBL" id="CP021330">
    <property type="protein sequence ID" value="AVX03564.1"/>
    <property type="molecule type" value="Genomic_DNA"/>
</dbReference>
<dbReference type="Pfam" id="PF08020">
    <property type="entry name" value="DUF1706"/>
    <property type="match status" value="1"/>
</dbReference>
<dbReference type="RefSeq" id="WP_117395170.1">
    <property type="nucleotide sequence ID" value="NZ_CP021330.1"/>
</dbReference>
<name>A0A2R4MCA0_9HYPH</name>
<organism evidence="1 2">
    <name type="scientific">Maritalea myrionectae</name>
    <dbReference type="NCBI Taxonomy" id="454601"/>
    <lineage>
        <taxon>Bacteria</taxon>
        <taxon>Pseudomonadati</taxon>
        <taxon>Pseudomonadota</taxon>
        <taxon>Alphaproteobacteria</taxon>
        <taxon>Hyphomicrobiales</taxon>
        <taxon>Devosiaceae</taxon>
        <taxon>Maritalea</taxon>
    </lineage>
</organism>
<dbReference type="Gene3D" id="1.20.120.450">
    <property type="entry name" value="dinb family like domain"/>
    <property type="match status" value="1"/>
</dbReference>
<dbReference type="KEGG" id="mmyr:MXMO3_01033"/>
<dbReference type="PANTHER" id="PTHR40658">
    <property type="match status" value="1"/>
</dbReference>
<dbReference type="InterPro" id="IPR034660">
    <property type="entry name" value="DinB/YfiT-like"/>
</dbReference>
<evidence type="ECO:0000313" key="1">
    <source>
        <dbReference type="EMBL" id="AVX03564.1"/>
    </source>
</evidence>